<dbReference type="SUPFAM" id="SSF103501">
    <property type="entry name" value="Respiratory nitrate reductase 1 gamma chain"/>
    <property type="match status" value="1"/>
</dbReference>
<reference evidence="2 3" key="1">
    <citation type="submission" date="2022-01" db="EMBL/GenBank/DDBJ databases">
        <authorList>
            <person name="Won M."/>
            <person name="Kim S.-J."/>
            <person name="Kwon S.-W."/>
        </authorList>
    </citation>
    <scope>NUCLEOTIDE SEQUENCE [LARGE SCALE GENOMIC DNA]</scope>
    <source>
        <strain evidence="2 3">KCTC 23505</strain>
    </source>
</reference>
<feature type="transmembrane region" description="Helical" evidence="1">
    <location>
        <begin position="291"/>
        <end position="314"/>
    </location>
</feature>
<organism evidence="2 3">
    <name type="scientific">Acidiphilium iwatense</name>
    <dbReference type="NCBI Taxonomy" id="768198"/>
    <lineage>
        <taxon>Bacteria</taxon>
        <taxon>Pseudomonadati</taxon>
        <taxon>Pseudomonadota</taxon>
        <taxon>Alphaproteobacteria</taxon>
        <taxon>Acetobacterales</taxon>
        <taxon>Acidocellaceae</taxon>
        <taxon>Acidiphilium</taxon>
    </lineage>
</organism>
<feature type="transmembrane region" description="Helical" evidence="1">
    <location>
        <begin position="320"/>
        <end position="340"/>
    </location>
</feature>
<gene>
    <name evidence="2" type="primary">tcuB</name>
    <name evidence="2" type="ORF">L2A60_06160</name>
</gene>
<dbReference type="Gene3D" id="1.20.950.20">
    <property type="entry name" value="Transmembrane di-heme cytochromes, Chain C"/>
    <property type="match status" value="1"/>
</dbReference>
<keyword evidence="1" id="KW-0472">Membrane</keyword>
<keyword evidence="3" id="KW-1185">Reference proteome</keyword>
<sequence>MPETETMREARRVMEICNACRYCEGFCAVFPAMEMQRAFSDGDLTDLANLCHNCKACYYACQYAPPHPFGVNVPRTFSLLRDETYRNHAWPRLLARAFARNGTVVALVTAAALALVLLLTGWLVAPGTLSHAWIGPDAFYRVIPWVAMTGVAAATLLFSLLALGIGGVRFWRASGGGVPVRRGDVLRGLHDAVTLKNLGGGGHGCNDRDEAFSMARRRFHHVMAYGFLACFAATCIAAFEAYALGRPAPYPLFSLPVIFGTLGGIGLLVGASGLMALKLTADPVPAARRLLGADVALLALLWLAAATGLILLIFRSTAAMGALLAIHLGVILALFVLLPYSKFVHAPYRTLALIRNAANSADRVQ</sequence>
<feature type="transmembrane region" description="Helical" evidence="1">
    <location>
        <begin position="257"/>
        <end position="279"/>
    </location>
</feature>
<comment type="caution">
    <text evidence="2">The sequence shown here is derived from an EMBL/GenBank/DDBJ whole genome shotgun (WGS) entry which is preliminary data.</text>
</comment>
<feature type="transmembrane region" description="Helical" evidence="1">
    <location>
        <begin position="222"/>
        <end position="245"/>
    </location>
</feature>
<keyword evidence="1" id="KW-0812">Transmembrane</keyword>
<dbReference type="InterPro" id="IPR036197">
    <property type="entry name" value="NarG-like_sf"/>
</dbReference>
<evidence type="ECO:0000256" key="1">
    <source>
        <dbReference type="SAM" id="Phobius"/>
    </source>
</evidence>
<dbReference type="RefSeq" id="WP_235703498.1">
    <property type="nucleotide sequence ID" value="NZ_JAKGBZ010000008.1"/>
</dbReference>
<dbReference type="Proteomes" id="UP001521209">
    <property type="component" value="Unassembled WGS sequence"/>
</dbReference>
<accession>A0ABS9DVS1</accession>
<feature type="transmembrane region" description="Helical" evidence="1">
    <location>
        <begin position="102"/>
        <end position="125"/>
    </location>
</feature>
<keyword evidence="1" id="KW-1133">Transmembrane helix</keyword>
<evidence type="ECO:0000313" key="2">
    <source>
        <dbReference type="EMBL" id="MCF3946265.1"/>
    </source>
</evidence>
<evidence type="ECO:0000313" key="3">
    <source>
        <dbReference type="Proteomes" id="UP001521209"/>
    </source>
</evidence>
<name>A0ABS9DVS1_9PROT</name>
<dbReference type="NCBIfam" id="TIGR02484">
    <property type="entry name" value="CitB"/>
    <property type="match status" value="1"/>
</dbReference>
<proteinExistence type="predicted"/>
<dbReference type="InterPro" id="IPR012830">
    <property type="entry name" value="Citrate_utilization_prot_B"/>
</dbReference>
<protein>
    <submittedName>
        <fullName evidence="2">Tricarballylate utilization 4Fe-4S protein TcuB</fullName>
    </submittedName>
</protein>
<feature type="transmembrane region" description="Helical" evidence="1">
    <location>
        <begin position="145"/>
        <end position="165"/>
    </location>
</feature>
<dbReference type="SUPFAM" id="SSF54862">
    <property type="entry name" value="4Fe-4S ferredoxins"/>
    <property type="match status" value="1"/>
</dbReference>
<dbReference type="EMBL" id="JAKGBZ010000008">
    <property type="protein sequence ID" value="MCF3946265.1"/>
    <property type="molecule type" value="Genomic_DNA"/>
</dbReference>